<accession>D3P8Z7</accession>
<gene>
    <name evidence="2" type="ordered locus">DEFDS_1732</name>
</gene>
<evidence type="ECO:0000256" key="1">
    <source>
        <dbReference type="ARBA" id="ARBA00006018"/>
    </source>
</evidence>
<dbReference type="Proteomes" id="UP000001520">
    <property type="component" value="Chromosome"/>
</dbReference>
<dbReference type="PANTHER" id="PTHR35177:SF2">
    <property type="entry name" value="HYDROGENASE MATURATION FACTOR HYBG"/>
    <property type="match status" value="1"/>
</dbReference>
<dbReference type="SUPFAM" id="SSF159127">
    <property type="entry name" value="HupF/HypC-like"/>
    <property type="match status" value="1"/>
</dbReference>
<dbReference type="KEGG" id="ddf:DEFDS_1732"/>
<keyword evidence="3" id="KW-1185">Reference proteome</keyword>
<dbReference type="Pfam" id="PF01455">
    <property type="entry name" value="HupF_HypC"/>
    <property type="match status" value="1"/>
</dbReference>
<dbReference type="InterPro" id="IPR019812">
    <property type="entry name" value="Hydgase_assmbl_chp_CS"/>
</dbReference>
<protein>
    <submittedName>
        <fullName evidence="2">Hydrogenase expression/formation protein HupF/HypC</fullName>
    </submittedName>
</protein>
<organism evidence="2 3">
    <name type="scientific">Deferribacter desulfuricans (strain DSM 14783 / JCM 11476 / NBRC 101012 / SSM1)</name>
    <dbReference type="NCBI Taxonomy" id="639282"/>
    <lineage>
        <taxon>Bacteria</taxon>
        <taxon>Pseudomonadati</taxon>
        <taxon>Deferribacterota</taxon>
        <taxon>Deferribacteres</taxon>
        <taxon>Deferribacterales</taxon>
        <taxon>Deferribacteraceae</taxon>
        <taxon>Deferribacter</taxon>
    </lineage>
</organism>
<dbReference type="EMBL" id="AP011529">
    <property type="protein sequence ID" value="BAI81187.1"/>
    <property type="molecule type" value="Genomic_DNA"/>
</dbReference>
<name>D3P8Z7_DEFDS</name>
<dbReference type="InterPro" id="IPR001109">
    <property type="entry name" value="Hydrogenase_HupF/HypC"/>
</dbReference>
<dbReference type="OrthoDB" id="9806017at2"/>
<evidence type="ECO:0000313" key="3">
    <source>
        <dbReference type="Proteomes" id="UP000001520"/>
    </source>
</evidence>
<dbReference type="PROSITE" id="PS01097">
    <property type="entry name" value="HUPF_HYPC"/>
    <property type="match status" value="1"/>
</dbReference>
<comment type="similarity">
    <text evidence="1">Belongs to the HupF/HypC family.</text>
</comment>
<dbReference type="FunFam" id="2.30.30.140:FF:000022">
    <property type="entry name" value="Hydrogenase assembly chaperone HybG"/>
    <property type="match status" value="1"/>
</dbReference>
<dbReference type="RefSeq" id="WP_013008433.1">
    <property type="nucleotide sequence ID" value="NC_013939.1"/>
</dbReference>
<evidence type="ECO:0000313" key="2">
    <source>
        <dbReference type="EMBL" id="BAI81187.1"/>
    </source>
</evidence>
<dbReference type="Gene3D" id="2.30.30.140">
    <property type="match status" value="1"/>
</dbReference>
<dbReference type="GO" id="GO:1902670">
    <property type="term" value="F:carbon dioxide binding"/>
    <property type="evidence" value="ECO:0007669"/>
    <property type="project" value="TreeGrafter"/>
</dbReference>
<dbReference type="PANTHER" id="PTHR35177">
    <property type="entry name" value="HYDROGENASE MATURATION FACTOR HYBG"/>
    <property type="match status" value="1"/>
</dbReference>
<reference evidence="2 3" key="1">
    <citation type="journal article" date="2010" name="DNA Res.">
        <title>Bacterial lifestyle in a deep-sea hydrothermal vent chimney revealed by the genome sequence of the thermophilic bacterium Deferribacter desulfuricans SSM1.</title>
        <authorList>
            <person name="Takaki Y."/>
            <person name="Shimamura S."/>
            <person name="Nakagawa S."/>
            <person name="Fukuhara Y."/>
            <person name="Horikawa H."/>
            <person name="Ankai A."/>
            <person name="Harada T."/>
            <person name="Hosoyama A."/>
            <person name="Oguchi A."/>
            <person name="Fukui S."/>
            <person name="Fujita N."/>
            <person name="Takami H."/>
            <person name="Takai K."/>
        </authorList>
    </citation>
    <scope>NUCLEOTIDE SEQUENCE [LARGE SCALE GENOMIC DNA]</scope>
    <source>
        <strain evidence="3">DSM 14783 / JCM 11476 / NBRC 101012 / SSM1</strain>
    </source>
</reference>
<dbReference type="eggNOG" id="COG0298">
    <property type="taxonomic scope" value="Bacteria"/>
</dbReference>
<dbReference type="GO" id="GO:0051604">
    <property type="term" value="P:protein maturation"/>
    <property type="evidence" value="ECO:0007669"/>
    <property type="project" value="TreeGrafter"/>
</dbReference>
<dbReference type="AlphaFoldDB" id="D3P8Z7"/>
<dbReference type="PRINTS" id="PR00445">
    <property type="entry name" value="HUPFHYPC"/>
</dbReference>
<dbReference type="HOGENOM" id="CLU_159381_2_2_0"/>
<dbReference type="NCBIfam" id="TIGR00074">
    <property type="entry name" value="hypC_hupF"/>
    <property type="match status" value="1"/>
</dbReference>
<dbReference type="STRING" id="639282.DEFDS_1732"/>
<proteinExistence type="inferred from homology"/>
<sequence length="75" mass="8296">MCLGLPGKVVELKEFSAVVDIAGTKREVSTMMLAEDIEVGDYVMVHVGFAIAKMDPKEAEETLKTILEFVDEDDF</sequence>
<dbReference type="GO" id="GO:0005506">
    <property type="term" value="F:iron ion binding"/>
    <property type="evidence" value="ECO:0007669"/>
    <property type="project" value="TreeGrafter"/>
</dbReference>